<evidence type="ECO:0000313" key="1">
    <source>
        <dbReference type="EMBL" id="EME86353.1"/>
    </source>
</evidence>
<keyword evidence="2" id="KW-1185">Reference proteome</keyword>
<evidence type="ECO:0000313" key="2">
    <source>
        <dbReference type="Proteomes" id="UP000016932"/>
    </source>
</evidence>
<organism evidence="1 2">
    <name type="scientific">Pseudocercospora fijiensis (strain CIRAD86)</name>
    <name type="common">Black leaf streak disease fungus</name>
    <name type="synonym">Mycosphaerella fijiensis</name>
    <dbReference type="NCBI Taxonomy" id="383855"/>
    <lineage>
        <taxon>Eukaryota</taxon>
        <taxon>Fungi</taxon>
        <taxon>Dikarya</taxon>
        <taxon>Ascomycota</taxon>
        <taxon>Pezizomycotina</taxon>
        <taxon>Dothideomycetes</taxon>
        <taxon>Dothideomycetidae</taxon>
        <taxon>Mycosphaerellales</taxon>
        <taxon>Mycosphaerellaceae</taxon>
        <taxon>Pseudocercospora</taxon>
    </lineage>
</organism>
<dbReference type="AlphaFoldDB" id="M3BAU8"/>
<dbReference type="EMBL" id="KB446556">
    <property type="protein sequence ID" value="EME86353.1"/>
    <property type="molecule type" value="Genomic_DNA"/>
</dbReference>
<dbReference type="KEGG" id="pfj:MYCFIDRAFT_172124"/>
<gene>
    <name evidence="1" type="ORF">MYCFIDRAFT_172124</name>
</gene>
<dbReference type="Proteomes" id="UP000016932">
    <property type="component" value="Unassembled WGS sequence"/>
</dbReference>
<dbReference type="VEuPathDB" id="FungiDB:MYCFIDRAFT_172124"/>
<dbReference type="GeneID" id="19332749"/>
<dbReference type="RefSeq" id="XP_007923659.1">
    <property type="nucleotide sequence ID" value="XM_007925468.1"/>
</dbReference>
<dbReference type="HOGENOM" id="CLU_649119_0_0_1"/>
<proteinExistence type="predicted"/>
<name>M3BAU8_PSEFD</name>
<reference evidence="1 2" key="1">
    <citation type="journal article" date="2012" name="PLoS Pathog.">
        <title>Diverse lifestyles and strategies of plant pathogenesis encoded in the genomes of eighteen Dothideomycetes fungi.</title>
        <authorList>
            <person name="Ohm R.A."/>
            <person name="Feau N."/>
            <person name="Henrissat B."/>
            <person name="Schoch C.L."/>
            <person name="Horwitz B.A."/>
            <person name="Barry K.W."/>
            <person name="Condon B.J."/>
            <person name="Copeland A.C."/>
            <person name="Dhillon B."/>
            <person name="Glaser F."/>
            <person name="Hesse C.N."/>
            <person name="Kosti I."/>
            <person name="LaButti K."/>
            <person name="Lindquist E.A."/>
            <person name="Lucas S."/>
            <person name="Salamov A.A."/>
            <person name="Bradshaw R.E."/>
            <person name="Ciuffetti L."/>
            <person name="Hamelin R.C."/>
            <person name="Kema G.H.J."/>
            <person name="Lawrence C."/>
            <person name="Scott J.A."/>
            <person name="Spatafora J.W."/>
            <person name="Turgeon B.G."/>
            <person name="de Wit P.J.G.M."/>
            <person name="Zhong S."/>
            <person name="Goodwin S.B."/>
            <person name="Grigoriev I.V."/>
        </authorList>
    </citation>
    <scope>NUCLEOTIDE SEQUENCE [LARGE SCALE GENOMIC DNA]</scope>
    <source>
        <strain evidence="1 2">CIRAD86</strain>
    </source>
</reference>
<sequence>MVVHGSNVRDAQTTCEWKRRVKILGGVFTMHVRWSFCGAAATFMQVIHSLFACDVKATWEMYSPVLTLHTPYIHLTAVLNDLRGVLGVHLEEQSNGKLNYEVLETCRKKAQQSGTCWSAKSTCLQYSLILEQRERFFHLFGSGTIKCLHVVSILTNLKPAHLNCLLTYTIHMMTKLVIWPFTVLDPPHESFSEYSLTSKDYIPHHPTFETNNRRWTTEEHICLLKCKRANATKPHNKKVEEHNATFARAPSDTYTRTREGCHQQMEKLVGLTPAGLERRIDAKIDELERKIADNTRFASRWDGVLEGSCRQQKDKMVGLTRAGLCGRIDAKIDELDNGAYIDLASILARELQVGKRPVPHLLTGKCHRSCRLRGQLVLYARYDQDKWEKLRPRHTTKLLRPNLIILFSKIQIAEAIVYPWNGV</sequence>
<accession>M3BAU8</accession>
<protein>
    <submittedName>
        <fullName evidence="1">Uncharacterized protein</fullName>
    </submittedName>
</protein>